<dbReference type="PANTHER" id="PTHR22799">
    <property type="entry name" value="TETRANECTIN-RELATED"/>
    <property type="match status" value="1"/>
</dbReference>
<dbReference type="Pfam" id="PF00059">
    <property type="entry name" value="Lectin_C"/>
    <property type="match status" value="1"/>
</dbReference>
<dbReference type="GO" id="GO:0005615">
    <property type="term" value="C:extracellular space"/>
    <property type="evidence" value="ECO:0007669"/>
    <property type="project" value="TreeGrafter"/>
</dbReference>
<keyword evidence="2" id="KW-0964">Secreted</keyword>
<dbReference type="GO" id="GO:0030246">
    <property type="term" value="F:carbohydrate binding"/>
    <property type="evidence" value="ECO:0007669"/>
    <property type="project" value="UniProtKB-KW"/>
</dbReference>
<evidence type="ECO:0000256" key="2">
    <source>
        <dbReference type="ARBA" id="ARBA00022525"/>
    </source>
</evidence>
<name>A0A8B8BY65_CRAVI</name>
<comment type="subcellular location">
    <subcellularLocation>
        <location evidence="1">Secreted</location>
    </subcellularLocation>
</comment>
<evidence type="ECO:0000256" key="5">
    <source>
        <dbReference type="ARBA" id="ARBA00023157"/>
    </source>
</evidence>
<evidence type="ECO:0000259" key="6">
    <source>
        <dbReference type="PROSITE" id="PS50041"/>
    </source>
</evidence>
<dbReference type="InterPro" id="IPR051663">
    <property type="entry name" value="CLec_Tetranectin-domain"/>
</dbReference>
<dbReference type="GeneID" id="111113795"/>
<keyword evidence="4" id="KW-0430">Lectin</keyword>
<evidence type="ECO:0000256" key="4">
    <source>
        <dbReference type="ARBA" id="ARBA00022734"/>
    </source>
</evidence>
<protein>
    <submittedName>
        <fullName evidence="8">CD209 antigen-like protein A</fullName>
    </submittedName>
</protein>
<dbReference type="SMART" id="SM00034">
    <property type="entry name" value="CLECT"/>
    <property type="match status" value="1"/>
</dbReference>
<evidence type="ECO:0000256" key="1">
    <source>
        <dbReference type="ARBA" id="ARBA00004613"/>
    </source>
</evidence>
<keyword evidence="3" id="KW-0732">Signal</keyword>
<dbReference type="AlphaFoldDB" id="A0A8B8BY65"/>
<dbReference type="InterPro" id="IPR018378">
    <property type="entry name" value="C-type_lectin_CS"/>
</dbReference>
<dbReference type="InterPro" id="IPR001304">
    <property type="entry name" value="C-type_lectin-like"/>
</dbReference>
<organism evidence="7 8">
    <name type="scientific">Crassostrea virginica</name>
    <name type="common">Eastern oyster</name>
    <dbReference type="NCBI Taxonomy" id="6565"/>
    <lineage>
        <taxon>Eukaryota</taxon>
        <taxon>Metazoa</taxon>
        <taxon>Spiralia</taxon>
        <taxon>Lophotrochozoa</taxon>
        <taxon>Mollusca</taxon>
        <taxon>Bivalvia</taxon>
        <taxon>Autobranchia</taxon>
        <taxon>Pteriomorphia</taxon>
        <taxon>Ostreida</taxon>
        <taxon>Ostreoidea</taxon>
        <taxon>Ostreidae</taxon>
        <taxon>Crassostrea</taxon>
    </lineage>
</organism>
<dbReference type="OrthoDB" id="418245at2759"/>
<evidence type="ECO:0000313" key="7">
    <source>
        <dbReference type="Proteomes" id="UP000694844"/>
    </source>
</evidence>
<keyword evidence="7" id="KW-1185">Reference proteome</keyword>
<dbReference type="PANTHER" id="PTHR22799:SF1">
    <property type="entry name" value="C-TYPE LECTIN DOMAIN FAMILY 11 MEMBER A"/>
    <property type="match status" value="1"/>
</dbReference>
<gene>
    <name evidence="8" type="primary">LOC111113795</name>
</gene>
<feature type="domain" description="C-type lectin" evidence="6">
    <location>
        <begin position="28"/>
        <end position="146"/>
    </location>
</feature>
<evidence type="ECO:0000313" key="8">
    <source>
        <dbReference type="RefSeq" id="XP_022307794.1"/>
    </source>
</evidence>
<dbReference type="Gene3D" id="3.10.100.10">
    <property type="entry name" value="Mannose-Binding Protein A, subunit A"/>
    <property type="match status" value="1"/>
</dbReference>
<dbReference type="PROSITE" id="PS00615">
    <property type="entry name" value="C_TYPE_LECTIN_1"/>
    <property type="match status" value="1"/>
</dbReference>
<dbReference type="InterPro" id="IPR016187">
    <property type="entry name" value="CTDL_fold"/>
</dbReference>
<sequence length="147" mass="16939">MSILWGTFMESGKDLATFRRPVSLCLFQMRNCYFFSNTIMSFKDAMVTCFNMGGALLELQNKLEEQWLDIHSNIRGYHVGVWLGITDMQEEKHFVAISNGRKPHYVHWSGGEPNNSGESEDCTVYLLSRKAWNDTKCSNKAHFVCKK</sequence>
<dbReference type="CDD" id="cd00037">
    <property type="entry name" value="CLECT"/>
    <property type="match status" value="1"/>
</dbReference>
<accession>A0A8B8BY65</accession>
<dbReference type="KEGG" id="cvn:111113795"/>
<dbReference type="Proteomes" id="UP000694844">
    <property type="component" value="Chromosome 9"/>
</dbReference>
<evidence type="ECO:0000256" key="3">
    <source>
        <dbReference type="ARBA" id="ARBA00022729"/>
    </source>
</evidence>
<dbReference type="SUPFAM" id="SSF56436">
    <property type="entry name" value="C-type lectin-like"/>
    <property type="match status" value="1"/>
</dbReference>
<keyword evidence="5" id="KW-1015">Disulfide bond</keyword>
<reference evidence="8" key="1">
    <citation type="submission" date="2025-08" db="UniProtKB">
        <authorList>
            <consortium name="RefSeq"/>
        </authorList>
    </citation>
    <scope>IDENTIFICATION</scope>
    <source>
        <tissue evidence="8">Whole sample</tissue>
    </source>
</reference>
<dbReference type="RefSeq" id="XP_022307794.1">
    <property type="nucleotide sequence ID" value="XM_022452086.1"/>
</dbReference>
<proteinExistence type="predicted"/>
<dbReference type="PROSITE" id="PS50041">
    <property type="entry name" value="C_TYPE_LECTIN_2"/>
    <property type="match status" value="1"/>
</dbReference>
<dbReference type="InterPro" id="IPR016186">
    <property type="entry name" value="C-type_lectin-like/link_sf"/>
</dbReference>
<dbReference type="GO" id="GO:0008083">
    <property type="term" value="F:growth factor activity"/>
    <property type="evidence" value="ECO:0007669"/>
    <property type="project" value="TreeGrafter"/>
</dbReference>